<keyword evidence="1" id="KW-0614">Plasmid</keyword>
<dbReference type="EMBL" id="AP035882">
    <property type="protein sequence ID" value="BFP50123.1"/>
    <property type="molecule type" value="Genomic_DNA"/>
</dbReference>
<dbReference type="RefSeq" id="WP_407992359.1">
    <property type="nucleotide sequence ID" value="NZ_AP035882.1"/>
</dbReference>
<reference evidence="1" key="1">
    <citation type="submission" date="2024-07" db="EMBL/GenBank/DDBJ databases">
        <title>Complete genome sequences of cellulolytic bacteria, Kitasatospora sp. CMC57 and Streptomyces sp. CMC78, isolated from Japanese agricultural soil.</title>
        <authorList>
            <person name="Hashimoto T."/>
            <person name="Ito M."/>
            <person name="Iwamoto M."/>
            <person name="Fukahori D."/>
            <person name="Shoda T."/>
            <person name="Sakoda M."/>
            <person name="Morohoshi T."/>
            <person name="Mitsuboshi M."/>
            <person name="Nishizawa T."/>
        </authorList>
    </citation>
    <scope>NUCLEOTIDE SEQUENCE</scope>
    <source>
        <strain evidence="1">CMC57</strain>
        <plasmid evidence="1">pCMC57_01</plasmid>
    </source>
</reference>
<protein>
    <submittedName>
        <fullName evidence="1">Uncharacterized protein</fullName>
    </submittedName>
</protein>
<sequence length="89" mass="9706">MPDSPADREAARRRLAAKRARNTALRLSAEMRAAAAVSDEALHNLLTSIAGDMDDYLDTEAQATGDERDHPVRQHALALARQILGQVTE</sequence>
<geneLocation type="plasmid" evidence="1">
    <name>pCMC57_01</name>
</geneLocation>
<organism evidence="1">
    <name type="scientific">Kitasatospora sp. CMC57</name>
    <dbReference type="NCBI Taxonomy" id="3231513"/>
    <lineage>
        <taxon>Bacteria</taxon>
        <taxon>Bacillati</taxon>
        <taxon>Actinomycetota</taxon>
        <taxon>Actinomycetes</taxon>
        <taxon>Kitasatosporales</taxon>
        <taxon>Streptomycetaceae</taxon>
        <taxon>Kitasatospora</taxon>
    </lineage>
</organism>
<gene>
    <name evidence="1" type="ORF">KCMC57_64910</name>
</gene>
<accession>A0AB33K8Z1</accession>
<evidence type="ECO:0000313" key="1">
    <source>
        <dbReference type="EMBL" id="BFP50123.1"/>
    </source>
</evidence>
<dbReference type="AlphaFoldDB" id="A0AB33K8Z1"/>
<proteinExistence type="predicted"/>
<dbReference type="KEGG" id="kic:KCMC57_64910"/>
<name>A0AB33K8Z1_9ACTN</name>